<keyword evidence="3" id="KW-1185">Reference proteome</keyword>
<proteinExistence type="predicted"/>
<sequence>MPPNAIEAQTESTAAGSMQCLLEEGRSGKEYSTIAKEADARVVKIKSGLTSVLFAFAFCLVVVILLYLIIVDPDQLNRIIESLRFW</sequence>
<keyword evidence="1" id="KW-0472">Membrane</keyword>
<name>A0AAE0TTE9_9PEZI</name>
<dbReference type="EMBL" id="JAUTXT010000055">
    <property type="protein sequence ID" value="KAK3670531.1"/>
    <property type="molecule type" value="Genomic_DNA"/>
</dbReference>
<gene>
    <name evidence="2" type="ORF">LTR78_009635</name>
</gene>
<organism evidence="2 3">
    <name type="scientific">Recurvomyces mirabilis</name>
    <dbReference type="NCBI Taxonomy" id="574656"/>
    <lineage>
        <taxon>Eukaryota</taxon>
        <taxon>Fungi</taxon>
        <taxon>Dikarya</taxon>
        <taxon>Ascomycota</taxon>
        <taxon>Pezizomycotina</taxon>
        <taxon>Dothideomycetes</taxon>
        <taxon>Dothideomycetidae</taxon>
        <taxon>Mycosphaerellales</taxon>
        <taxon>Teratosphaeriaceae</taxon>
        <taxon>Recurvomyces</taxon>
    </lineage>
</organism>
<evidence type="ECO:0000313" key="2">
    <source>
        <dbReference type="EMBL" id="KAK3670531.1"/>
    </source>
</evidence>
<evidence type="ECO:0000313" key="3">
    <source>
        <dbReference type="Proteomes" id="UP001274830"/>
    </source>
</evidence>
<feature type="transmembrane region" description="Helical" evidence="1">
    <location>
        <begin position="49"/>
        <end position="70"/>
    </location>
</feature>
<reference evidence="2" key="1">
    <citation type="submission" date="2023-07" db="EMBL/GenBank/DDBJ databases">
        <title>Black Yeasts Isolated from many extreme environments.</title>
        <authorList>
            <person name="Coleine C."/>
            <person name="Stajich J.E."/>
            <person name="Selbmann L."/>
        </authorList>
    </citation>
    <scope>NUCLEOTIDE SEQUENCE</scope>
    <source>
        <strain evidence="2">CCFEE 5485</strain>
    </source>
</reference>
<keyword evidence="1" id="KW-1133">Transmembrane helix</keyword>
<dbReference type="AlphaFoldDB" id="A0AAE0TTE9"/>
<evidence type="ECO:0000256" key="1">
    <source>
        <dbReference type="SAM" id="Phobius"/>
    </source>
</evidence>
<accession>A0AAE0TTE9</accession>
<protein>
    <submittedName>
        <fullName evidence="2">Uncharacterized protein</fullName>
    </submittedName>
</protein>
<comment type="caution">
    <text evidence="2">The sequence shown here is derived from an EMBL/GenBank/DDBJ whole genome shotgun (WGS) entry which is preliminary data.</text>
</comment>
<keyword evidence="1" id="KW-0812">Transmembrane</keyword>
<dbReference type="Proteomes" id="UP001274830">
    <property type="component" value="Unassembled WGS sequence"/>
</dbReference>